<dbReference type="AlphaFoldDB" id="A0A2K2TFZ8"/>
<feature type="domain" description="HTH-like" evidence="2">
    <location>
        <begin position="54"/>
        <end position="100"/>
    </location>
</feature>
<accession>A0A2K2TFZ8</accession>
<keyword evidence="1" id="KW-0812">Transmembrane</keyword>
<evidence type="ECO:0000259" key="2">
    <source>
        <dbReference type="Pfam" id="PF13276"/>
    </source>
</evidence>
<reference evidence="3 4" key="1">
    <citation type="submission" date="2018-01" db="EMBL/GenBank/DDBJ databases">
        <title>Draft genome sequence of the feruloyl esterase-producing strain Lactobacillus fermentum CRL 1446, isolated from artisanal goat milk cheese.</title>
        <authorList>
            <person name="Abeijon Mukdsi M.C."/>
            <person name="Saavedra L."/>
            <person name="Gauffin Cano M.P."/>
            <person name="Hebert E.M."/>
            <person name="Medina R.B."/>
        </authorList>
    </citation>
    <scope>NUCLEOTIDE SEQUENCE [LARGE SCALE GENOMIC DNA]</scope>
    <source>
        <strain evidence="3 4">CRL 1446</strain>
    </source>
</reference>
<evidence type="ECO:0000313" key="3">
    <source>
        <dbReference type="EMBL" id="PNV57073.1"/>
    </source>
</evidence>
<dbReference type="Pfam" id="PF13276">
    <property type="entry name" value="HTH_21"/>
    <property type="match status" value="1"/>
</dbReference>
<proteinExistence type="predicted"/>
<dbReference type="Proteomes" id="UP000236514">
    <property type="component" value="Unassembled WGS sequence"/>
</dbReference>
<protein>
    <recommendedName>
        <fullName evidence="2">HTH-like domain-containing protein</fullName>
    </recommendedName>
</protein>
<evidence type="ECO:0000313" key="4">
    <source>
        <dbReference type="Proteomes" id="UP000236514"/>
    </source>
</evidence>
<sequence length="123" mass="14429">MTSPKTATRREQALAIQGLRAKYPLSKLLTYFGIPRSTFYERLKASQRIDKYRQVKQEIAKQFIRSKETYGYRRIWYCLMKQGFTYCQETVRRLMTSMGIFIPLLKVAYSILTPPLFASLLVG</sequence>
<keyword evidence="1" id="KW-0472">Membrane</keyword>
<evidence type="ECO:0000256" key="1">
    <source>
        <dbReference type="SAM" id="Phobius"/>
    </source>
</evidence>
<keyword evidence="1" id="KW-1133">Transmembrane helix</keyword>
<feature type="transmembrane region" description="Helical" evidence="1">
    <location>
        <begin position="100"/>
        <end position="122"/>
    </location>
</feature>
<dbReference type="EMBL" id="POTQ01000032">
    <property type="protein sequence ID" value="PNV57073.1"/>
    <property type="molecule type" value="Genomic_DNA"/>
</dbReference>
<gene>
    <name evidence="3" type="ORF">C1Y38_10400</name>
</gene>
<comment type="caution">
    <text evidence="3">The sequence shown here is derived from an EMBL/GenBank/DDBJ whole genome shotgun (WGS) entry which is preliminary data.</text>
</comment>
<dbReference type="InterPro" id="IPR025948">
    <property type="entry name" value="HTH-like_dom"/>
</dbReference>
<organism evidence="3 4">
    <name type="scientific">Limosilactobacillus fermentum</name>
    <name type="common">Lactobacillus fermentum</name>
    <dbReference type="NCBI Taxonomy" id="1613"/>
    <lineage>
        <taxon>Bacteria</taxon>
        <taxon>Bacillati</taxon>
        <taxon>Bacillota</taxon>
        <taxon>Bacilli</taxon>
        <taxon>Lactobacillales</taxon>
        <taxon>Lactobacillaceae</taxon>
        <taxon>Limosilactobacillus</taxon>
    </lineage>
</organism>
<name>A0A2K2TFZ8_LIMFE</name>